<dbReference type="AlphaFoldDB" id="A0A7C2BE61"/>
<protein>
    <submittedName>
        <fullName evidence="1">Uncharacterized protein</fullName>
    </submittedName>
</protein>
<organism evidence="1">
    <name type="scientific">Thermomicrobium roseum</name>
    <dbReference type="NCBI Taxonomy" id="500"/>
    <lineage>
        <taxon>Bacteria</taxon>
        <taxon>Pseudomonadati</taxon>
        <taxon>Thermomicrobiota</taxon>
        <taxon>Thermomicrobia</taxon>
        <taxon>Thermomicrobiales</taxon>
        <taxon>Thermomicrobiaceae</taxon>
        <taxon>Thermomicrobium</taxon>
    </lineage>
</organism>
<name>A0A7C2BE61_THERO</name>
<sequence>MTVTAPAPTVPQLPGPVHRRRVRLLLWPFLAVVQVLRVILRKLLWVTIRTIRFAWRHLLVVLLVALGAFYAYRALIPEQGGSVNEPAVRTAPVIAPPPSVRAYLEAQRNFDAERMWQTLSPEAKARRLASGESLATFRQSIQLLQEQGFRFEDSTYVGGYRLPDGQAYYFYVTEVRNANDQRGMVYQIFWVDSDGLIFLVDTPQLQ</sequence>
<reference evidence="1" key="1">
    <citation type="journal article" date="2020" name="mSystems">
        <title>Genome- and Community-Level Interaction Insights into Carbon Utilization and Element Cycling Functions of Hydrothermarchaeota in Hydrothermal Sediment.</title>
        <authorList>
            <person name="Zhou Z."/>
            <person name="Liu Y."/>
            <person name="Xu W."/>
            <person name="Pan J."/>
            <person name="Luo Z.H."/>
            <person name="Li M."/>
        </authorList>
    </citation>
    <scope>NUCLEOTIDE SEQUENCE [LARGE SCALE GENOMIC DNA]</scope>
    <source>
        <strain evidence="1">SpSt-222</strain>
    </source>
</reference>
<comment type="caution">
    <text evidence="1">The sequence shown here is derived from an EMBL/GenBank/DDBJ whole genome shotgun (WGS) entry which is preliminary data.</text>
</comment>
<accession>A0A7C2BE61</accession>
<gene>
    <name evidence="1" type="ORF">ENP47_11625</name>
</gene>
<dbReference type="EMBL" id="DSJL01000011">
    <property type="protein sequence ID" value="HEF66226.1"/>
    <property type="molecule type" value="Genomic_DNA"/>
</dbReference>
<proteinExistence type="predicted"/>
<evidence type="ECO:0000313" key="1">
    <source>
        <dbReference type="EMBL" id="HEF66226.1"/>
    </source>
</evidence>